<evidence type="ECO:0000256" key="14">
    <source>
        <dbReference type="SAM" id="Coils"/>
    </source>
</evidence>
<organism evidence="16 17">
    <name type="scientific">Mesorhabditis spiculigera</name>
    <dbReference type="NCBI Taxonomy" id="96644"/>
    <lineage>
        <taxon>Eukaryota</taxon>
        <taxon>Metazoa</taxon>
        <taxon>Ecdysozoa</taxon>
        <taxon>Nematoda</taxon>
        <taxon>Chromadorea</taxon>
        <taxon>Rhabditida</taxon>
        <taxon>Rhabditina</taxon>
        <taxon>Rhabditomorpha</taxon>
        <taxon>Rhabditoidea</taxon>
        <taxon>Rhabditidae</taxon>
        <taxon>Mesorhabditinae</taxon>
        <taxon>Mesorhabditis</taxon>
    </lineage>
</organism>
<keyword evidence="17" id="KW-1185">Reference proteome</keyword>
<sequence length="462" mass="53692">MFVSRLVSIYHPKPQAPARKFSTCKMQEIDKFAPKINCQKAGTFSYDTAVERWPKILTKIVDHFHRKRQSLMREYGQGADEDVKRVVANLSEMRYRLSTDKPITKIEDDLIEDAAVWNDLIDEQREQKGDDFTWFKGDWLFVECYMYRKIYSGTQQTAFLKKYDYFAEQKKESLEDHVEQTIELLKHLRERVEAKETREAVLEEDLKTILKISLWGNKADLSLSGGEKSQQAKSPVEAATSRDNYILANDLDVVVKALLHLGGSRQVDIVLDNAGFELIGDLMLGEYLLSHGLADRVVYHGKSYPWFVSDTTHADVQWLIIRLCQFDDVNAKWAGLRWRKRYEKDEIAFEADPFWTLPHAFCDMKEYAPRLYTQFTESSLLVFKGDLNYRKLTGDRYWPHVTPFKETLRGFQPCPVLALRAMKAQTAAGLCDSVVQRMRTEFGQDSYEWLVTGDYALIQYAE</sequence>
<evidence type="ECO:0000256" key="4">
    <source>
        <dbReference type="ARBA" id="ARBA00022596"/>
    </source>
</evidence>
<dbReference type="GO" id="GO:0006974">
    <property type="term" value="P:DNA damage response"/>
    <property type="evidence" value="ECO:0007669"/>
    <property type="project" value="TreeGrafter"/>
</dbReference>
<dbReference type="Pfam" id="PF01937">
    <property type="entry name" value="ARMT1-like_dom"/>
    <property type="match status" value="1"/>
</dbReference>
<dbReference type="GO" id="GO:0005634">
    <property type="term" value="C:nucleus"/>
    <property type="evidence" value="ECO:0007669"/>
    <property type="project" value="TreeGrafter"/>
</dbReference>
<evidence type="ECO:0000256" key="12">
    <source>
        <dbReference type="ARBA" id="ARBA00048809"/>
    </source>
</evidence>
<keyword evidence="4" id="KW-0533">Nickel</keyword>
<keyword evidence="5 13" id="KW-0489">Methyltransferase</keyword>
<comment type="catalytic activity">
    <reaction evidence="2 13">
        <text>beta-D-fructose 1-phosphate + H2O = D-fructose + phosphate</text>
        <dbReference type="Rhea" id="RHEA:35603"/>
        <dbReference type="ChEBI" id="CHEBI:15377"/>
        <dbReference type="ChEBI" id="CHEBI:37721"/>
        <dbReference type="ChEBI" id="CHEBI:43474"/>
        <dbReference type="ChEBI" id="CHEBI:138881"/>
    </reaction>
</comment>
<comment type="domain">
    <text evidence="13">Subfamily III proteins have a conserved RTxK motif about 40-50 residues from the C-terminus; the threonine may be replaced by serine or cysteine.</text>
</comment>
<keyword evidence="6" id="KW-0808">Transferase</keyword>
<dbReference type="Gene3D" id="1.20.930.60">
    <property type="match status" value="1"/>
</dbReference>
<evidence type="ECO:0000256" key="11">
    <source>
        <dbReference type="ARBA" id="ARBA00045980"/>
    </source>
</evidence>
<dbReference type="InterPro" id="IPR002791">
    <property type="entry name" value="ARMT1-like_metal-bd"/>
</dbReference>
<feature type="coiled-coil region" evidence="14">
    <location>
        <begin position="171"/>
        <end position="205"/>
    </location>
</feature>
<keyword evidence="10 13" id="KW-0464">Manganese</keyword>
<dbReference type="Proteomes" id="UP001177023">
    <property type="component" value="Unassembled WGS sequence"/>
</dbReference>
<dbReference type="EMBL" id="CATQJA010002664">
    <property type="protein sequence ID" value="CAJ0582745.1"/>
    <property type="molecule type" value="Genomic_DNA"/>
</dbReference>
<dbReference type="InterPro" id="IPR036075">
    <property type="entry name" value="ARMT-1-like_metal-bd_sf"/>
</dbReference>
<dbReference type="GO" id="GO:0016791">
    <property type="term" value="F:phosphatase activity"/>
    <property type="evidence" value="ECO:0007669"/>
    <property type="project" value="TreeGrafter"/>
</dbReference>
<comment type="caution">
    <text evidence="16">The sequence shown here is derived from an EMBL/GenBank/DDBJ whole genome shotgun (WGS) entry which is preliminary data.</text>
</comment>
<dbReference type="GO" id="GO:0046872">
    <property type="term" value="F:metal ion binding"/>
    <property type="evidence" value="ECO:0007669"/>
    <property type="project" value="UniProtKB-UniRule"/>
</dbReference>
<evidence type="ECO:0000256" key="7">
    <source>
        <dbReference type="ARBA" id="ARBA00022691"/>
    </source>
</evidence>
<accession>A0AA36DAG6</accession>
<evidence type="ECO:0000256" key="13">
    <source>
        <dbReference type="RuleBase" id="RU367030"/>
    </source>
</evidence>
<dbReference type="GO" id="GO:0032259">
    <property type="term" value="P:methylation"/>
    <property type="evidence" value="ECO:0007669"/>
    <property type="project" value="UniProtKB-KW"/>
</dbReference>
<dbReference type="FunFam" id="3.40.50.10880:FF:000002">
    <property type="entry name" value="Acidic residue methyltransferase 1"/>
    <property type="match status" value="1"/>
</dbReference>
<evidence type="ECO:0000256" key="10">
    <source>
        <dbReference type="ARBA" id="ARBA00023211"/>
    </source>
</evidence>
<comment type="catalytic activity">
    <reaction evidence="1 13">
        <text>L-glutamyl-[protein] + S-adenosyl-L-methionine = [protein]-L-glutamate 5-O-methyl ester + S-adenosyl-L-homocysteine</text>
        <dbReference type="Rhea" id="RHEA:24452"/>
        <dbReference type="Rhea" id="RHEA-COMP:10208"/>
        <dbReference type="Rhea" id="RHEA-COMP:10311"/>
        <dbReference type="ChEBI" id="CHEBI:29973"/>
        <dbReference type="ChEBI" id="CHEBI:57856"/>
        <dbReference type="ChEBI" id="CHEBI:59789"/>
        <dbReference type="ChEBI" id="CHEBI:82795"/>
    </reaction>
</comment>
<evidence type="ECO:0000256" key="6">
    <source>
        <dbReference type="ARBA" id="ARBA00022679"/>
    </source>
</evidence>
<dbReference type="GO" id="GO:0051998">
    <property type="term" value="F:protein carboxyl O-methyltransferase activity"/>
    <property type="evidence" value="ECO:0007669"/>
    <property type="project" value="UniProtKB-UniRule"/>
</dbReference>
<evidence type="ECO:0000259" key="15">
    <source>
        <dbReference type="Pfam" id="PF01937"/>
    </source>
</evidence>
<evidence type="ECO:0000313" key="17">
    <source>
        <dbReference type="Proteomes" id="UP001177023"/>
    </source>
</evidence>
<evidence type="ECO:0000256" key="5">
    <source>
        <dbReference type="ARBA" id="ARBA00022603"/>
    </source>
</evidence>
<feature type="domain" description="Damage-control phosphatase ARMT1-like metal-binding" evidence="15">
    <location>
        <begin position="48"/>
        <end position="431"/>
    </location>
</feature>
<keyword evidence="7" id="KW-0949">S-adenosyl-L-methionine</keyword>
<name>A0AA36DAG6_9BILA</name>
<dbReference type="EC" id="3.1.3.-" evidence="13"/>
<gene>
    <name evidence="16" type="ORF">MSPICULIGERA_LOCUS20875</name>
</gene>
<reference evidence="16" key="1">
    <citation type="submission" date="2023-06" db="EMBL/GenBank/DDBJ databases">
        <authorList>
            <person name="Delattre M."/>
        </authorList>
    </citation>
    <scope>NUCLEOTIDE SEQUENCE</scope>
    <source>
        <strain evidence="16">AF72</strain>
    </source>
</reference>
<feature type="non-terminal residue" evidence="16">
    <location>
        <position position="1"/>
    </location>
</feature>
<comment type="cofactor">
    <cofactor evidence="13">
        <name>Mn(2+)</name>
        <dbReference type="ChEBI" id="CHEBI:29035"/>
    </cofactor>
    <cofactor evidence="13">
        <name>Ni(2+)</name>
        <dbReference type="ChEBI" id="CHEBI:49786"/>
    </cofactor>
</comment>
<dbReference type="EC" id="2.1.1.-" evidence="13"/>
<dbReference type="PANTHER" id="PTHR12260:SF6">
    <property type="entry name" value="DAMAGE-CONTROL PHOSPHATASE ARMT1"/>
    <property type="match status" value="1"/>
</dbReference>
<dbReference type="InterPro" id="IPR039763">
    <property type="entry name" value="ARMT1"/>
</dbReference>
<dbReference type="Gene3D" id="3.40.50.10880">
    <property type="entry name" value="Uncharacterised protein PF01937, DUF89, domain 3"/>
    <property type="match status" value="1"/>
</dbReference>
<comment type="catalytic activity">
    <reaction evidence="12 13">
        <text>beta-D-fructose 6-phosphate = dihydroxyacetone + D-glyceraldehyde 3-phosphate</text>
        <dbReference type="Rhea" id="RHEA:28002"/>
        <dbReference type="ChEBI" id="CHEBI:16016"/>
        <dbReference type="ChEBI" id="CHEBI:57634"/>
        <dbReference type="ChEBI" id="CHEBI:59776"/>
    </reaction>
</comment>
<keyword evidence="9 13" id="KW-0378">Hydrolase</keyword>
<comment type="function">
    <text evidence="11 13">Metal-dependent phosphatase that shows phosphatase activity against several substrates, including fructose-1-phosphate and fructose-6-phosphate. Its preference for fructose-1-phosphate, a strong glycating agent that causes DNA damage rather than a canonical yeast metabolite, suggests a damage-control function in hexose phosphate metabolism. Has also been shown to have O-methyltransferase activity that methylates glutamate residues of target proteins to form gamma-glutamyl methyl ester residues. Possibly methylates PCNA, suggesting it is involved in the DNA damage response.</text>
</comment>
<comment type="similarity">
    <text evidence="3 13">Belongs to the damage-control phosphatase family. Sugar phosphate phosphatase III subfamily.</text>
</comment>
<proteinExistence type="inferred from homology"/>
<evidence type="ECO:0000256" key="9">
    <source>
        <dbReference type="ARBA" id="ARBA00022801"/>
    </source>
</evidence>
<dbReference type="SUPFAM" id="SSF111321">
    <property type="entry name" value="AF1104-like"/>
    <property type="match status" value="1"/>
</dbReference>
<dbReference type="AlphaFoldDB" id="A0AA36DAG6"/>
<evidence type="ECO:0000256" key="2">
    <source>
        <dbReference type="ARBA" id="ARBA00001326"/>
    </source>
</evidence>
<evidence type="ECO:0000313" key="16">
    <source>
        <dbReference type="EMBL" id="CAJ0582745.1"/>
    </source>
</evidence>
<keyword evidence="14" id="KW-0175">Coiled coil</keyword>
<protein>
    <recommendedName>
        <fullName evidence="13">Sugar phosphate phosphatase</fullName>
        <ecNumber evidence="13">2.1.1.-</ecNumber>
        <ecNumber evidence="13">3.1.3.-</ecNumber>
    </recommendedName>
</protein>
<dbReference type="PANTHER" id="PTHR12260">
    <property type="entry name" value="DAMAGE-CONTROL PHOSPHATASE ARMT1"/>
    <property type="match status" value="1"/>
</dbReference>
<keyword evidence="8 13" id="KW-0479">Metal-binding</keyword>
<evidence type="ECO:0000256" key="1">
    <source>
        <dbReference type="ARBA" id="ARBA00000807"/>
    </source>
</evidence>
<evidence type="ECO:0000256" key="8">
    <source>
        <dbReference type="ARBA" id="ARBA00022723"/>
    </source>
</evidence>
<evidence type="ECO:0000256" key="3">
    <source>
        <dbReference type="ARBA" id="ARBA00009519"/>
    </source>
</evidence>